<name>A0A348AQY9_9FIRM</name>
<dbReference type="KEGG" id="mana:MAMMFC1_04204"/>
<keyword evidence="5" id="KW-1185">Reference proteome</keyword>
<dbReference type="InterPro" id="IPR043128">
    <property type="entry name" value="Rev_trsase/Diguanyl_cyclase"/>
</dbReference>
<dbReference type="Gene3D" id="3.30.70.2220">
    <property type="entry name" value="CRISPR-Cas system, Cmr2 subunit, D1 domain, cysteine cluster"/>
    <property type="match status" value="1"/>
</dbReference>
<dbReference type="InterPro" id="IPR013407">
    <property type="entry name" value="CRISPR-assoc_prot_Cmr2"/>
</dbReference>
<dbReference type="PROSITE" id="PS50887">
    <property type="entry name" value="GGDEF"/>
    <property type="match status" value="1"/>
</dbReference>
<dbReference type="InterPro" id="IPR024615">
    <property type="entry name" value="CRISPR-assoc_Cmr2_N"/>
</dbReference>
<keyword evidence="2" id="KW-0051">Antiviral defense</keyword>
<dbReference type="InterPro" id="IPR000160">
    <property type="entry name" value="GGDEF_dom"/>
</dbReference>
<dbReference type="Proteomes" id="UP000276437">
    <property type="component" value="Chromosome"/>
</dbReference>
<dbReference type="Pfam" id="PF12469">
    <property type="entry name" value="Cmr2_N"/>
    <property type="match status" value="1"/>
</dbReference>
<keyword evidence="1" id="KW-0547">Nucleotide-binding</keyword>
<dbReference type="RefSeq" id="WP_126310301.1">
    <property type="nucleotide sequence ID" value="NZ_AP018449.1"/>
</dbReference>
<accession>A0A348AQY9</accession>
<dbReference type="AlphaFoldDB" id="A0A348AQY9"/>
<dbReference type="InterPro" id="IPR054767">
    <property type="entry name" value="Cas10-Cmr2_palm2"/>
</dbReference>
<gene>
    <name evidence="4" type="ORF">MAMMFC1_04204</name>
</gene>
<dbReference type="EMBL" id="AP018449">
    <property type="protein sequence ID" value="BBB93487.1"/>
    <property type="molecule type" value="Genomic_DNA"/>
</dbReference>
<dbReference type="GO" id="GO:0000166">
    <property type="term" value="F:nucleotide binding"/>
    <property type="evidence" value="ECO:0007669"/>
    <property type="project" value="UniProtKB-KW"/>
</dbReference>
<reference evidence="4 5" key="1">
    <citation type="journal article" date="2018" name="Int. J. Syst. Evol. Microbiol.">
        <title>Methylomusa anaerophila gen. nov., sp. nov., an anaerobic methanol-utilizing bacterium isolated from a microbial fuel cell.</title>
        <authorList>
            <person name="Amano N."/>
            <person name="Yamamuro A."/>
            <person name="Miyahara M."/>
            <person name="Kouzuma A."/>
            <person name="Abe T."/>
            <person name="Watanabe K."/>
        </authorList>
    </citation>
    <scope>NUCLEOTIDE SEQUENCE [LARGE SCALE GENOMIC DNA]</scope>
    <source>
        <strain evidence="4 5">MMFC1</strain>
    </source>
</reference>
<proteinExistence type="predicted"/>
<protein>
    <submittedName>
        <fullName evidence="4">CRISPR-associated protein</fullName>
    </submittedName>
</protein>
<evidence type="ECO:0000313" key="5">
    <source>
        <dbReference type="Proteomes" id="UP000276437"/>
    </source>
</evidence>
<organism evidence="4 5">
    <name type="scientific">Methylomusa anaerophila</name>
    <dbReference type="NCBI Taxonomy" id="1930071"/>
    <lineage>
        <taxon>Bacteria</taxon>
        <taxon>Bacillati</taxon>
        <taxon>Bacillota</taxon>
        <taxon>Negativicutes</taxon>
        <taxon>Selenomonadales</taxon>
        <taxon>Sporomusaceae</taxon>
        <taxon>Methylomusa</taxon>
    </lineage>
</organism>
<dbReference type="InterPro" id="IPR052117">
    <property type="entry name" value="Cas10/Csm1_subtype-III-A"/>
</dbReference>
<dbReference type="InterPro" id="IPR038242">
    <property type="entry name" value="Cmr2_N"/>
</dbReference>
<evidence type="ECO:0000313" key="4">
    <source>
        <dbReference type="EMBL" id="BBB93487.1"/>
    </source>
</evidence>
<evidence type="ECO:0000256" key="2">
    <source>
        <dbReference type="ARBA" id="ARBA00023118"/>
    </source>
</evidence>
<dbReference type="PANTHER" id="PTHR36528">
    <property type="entry name" value="CRISPR SYSTEM SINGLE-STRAND-SPECIFIC DEOXYRIBONUCLEASE CAS10/CSM1 (SUBTYPE III-A)"/>
    <property type="match status" value="1"/>
</dbReference>
<sequence>MPQQYAIFSIGPVQSFIAAARKLEDLWGGSYLLSYLIESTIANLYAAEASFELIYPRITAQEIKAKIGSQDPSLSIAHLPNRITFTLDTDDEGAVQLLKRAELHVRKEIGTLCAKAVELVFAEQKNIIDSLQDQIWQQTEAFLEVYWIVQSVGQTGGLQRQVVETRFQTLKNQRRLCPHQENGLACTLYPALDALCHEPLADKDRYGDLRRKLENTWEQRSPVFRPANDHDEGELEKARIRNREYLCAISLVKRMARDIFQRHYRCSNNIFSKYESVVEIGGQEAKYYAVLLMDGDNMGQRFADGSDVQELSRRLSRFSREAVPEIVSKHKGILIYAGGDDVLALFPVNQVLEAADALRHAFASEKEGLGTGATSSTGIAIGHKTSPLQQALNQARLLEATAKSYCSPSGNEKNALAIAVRTRSGEHLGPLVLPWQLYERPTTEYLQEFIAALEKELSPTFVYRFAQAFQPFLPNSYRSQAMPQLRREIIETEYRRLVKRAVRKRSEIEQTYELAGPSFHFYDILGLGAFIDLLKILTFFNRRRAEYE</sequence>
<evidence type="ECO:0000259" key="3">
    <source>
        <dbReference type="PROSITE" id="PS50887"/>
    </source>
</evidence>
<dbReference type="OrthoDB" id="9758700at2"/>
<dbReference type="GO" id="GO:0051607">
    <property type="term" value="P:defense response to virus"/>
    <property type="evidence" value="ECO:0007669"/>
    <property type="project" value="UniProtKB-KW"/>
</dbReference>
<feature type="domain" description="GGDEF" evidence="3">
    <location>
        <begin position="286"/>
        <end position="421"/>
    </location>
</feature>
<dbReference type="Pfam" id="PF22335">
    <property type="entry name" value="Cas10-Cmr2_palm2"/>
    <property type="match status" value="1"/>
</dbReference>
<dbReference type="NCBIfam" id="TIGR02577">
    <property type="entry name" value="cas_TM1794_Cmr2"/>
    <property type="match status" value="1"/>
</dbReference>
<evidence type="ECO:0000256" key="1">
    <source>
        <dbReference type="ARBA" id="ARBA00022741"/>
    </source>
</evidence>
<dbReference type="PANTHER" id="PTHR36528:SF1">
    <property type="entry name" value="CRISPR SYSTEM SINGLE-STRAND-SPECIFIC DEOXYRIBONUCLEASE CAS10_CSM1 (SUBTYPE III-A)"/>
    <property type="match status" value="1"/>
</dbReference>
<dbReference type="Gene3D" id="3.30.70.270">
    <property type="match status" value="1"/>
</dbReference>